<dbReference type="SUPFAM" id="SSF56601">
    <property type="entry name" value="beta-lactamase/transpeptidase-like"/>
    <property type="match status" value="1"/>
</dbReference>
<accession>S5YQ70</accession>
<dbReference type="EMBL" id="CP006650">
    <property type="protein sequence ID" value="AGT07431.1"/>
    <property type="molecule type" value="Genomic_DNA"/>
</dbReference>
<dbReference type="InterPro" id="IPR050789">
    <property type="entry name" value="Diverse_Enzym_Activities"/>
</dbReference>
<evidence type="ECO:0000259" key="1">
    <source>
        <dbReference type="Pfam" id="PF00144"/>
    </source>
</evidence>
<sequence>MSEMTATEALDRAIDSALAENRIVGAAVLMAEDGETVYARNAGLADREAGREVTPATWFRYSSVSKPFTTVAALRLMQDGRLSPEDPVVRWLPDFTPAFADGTRPEITVNHLLSHMAGLDYGFGQLPGGSYETAGVSDGISERAISLAENIRRIASVPLDLTPGEDWRYSVATDVLGAVIEAVTDNALPFAMADLVTGPLALDAAYFLPGTQNLAAAYTDARPEPRRMEGVTHAQGNLPEGYRFSYDPERITDLSAFPSGGGGMAGTAEAALTLLETLRAGDFIAPEWRRAATEPRFAYPHPMRGPGMSHGWAGAIVTDPALAGIDLSPGSFSWGGIYGHSWFIDPTRRRTVLVMTNTAVEGMAGQLSLEAMAAISRP</sequence>
<reference evidence="2 3" key="1">
    <citation type="journal article" date="2014" name="BMC Genomics">
        <title>Architecture and functions of a multipartite genome of the methylotrophic bacterium Paracoccus aminophilus JCM 7686, containing primary and secondary chromids.</title>
        <authorList>
            <person name="Dziewit L."/>
            <person name="Czarnecki J."/>
            <person name="Wibberg D."/>
            <person name="Radlinska M."/>
            <person name="Mrozek P."/>
            <person name="Szymczak M."/>
            <person name="Schluter A."/>
            <person name="Puhler A."/>
            <person name="Bartosik D."/>
        </authorList>
    </citation>
    <scope>NUCLEOTIDE SEQUENCE [LARGE SCALE GENOMIC DNA]</scope>
    <source>
        <strain evidence="2">JCM 7686</strain>
    </source>
</reference>
<dbReference type="PANTHER" id="PTHR43283:SF3">
    <property type="entry name" value="BETA-LACTAMASE FAMILY PROTEIN (AFU_ORTHOLOGUE AFUA_5G07500)"/>
    <property type="match status" value="1"/>
</dbReference>
<dbReference type="PATRIC" id="fig|1367847.3.peg.260"/>
<dbReference type="Proteomes" id="UP000015480">
    <property type="component" value="Chromosome"/>
</dbReference>
<keyword evidence="3" id="KW-1185">Reference proteome</keyword>
<feature type="domain" description="Beta-lactamase-related" evidence="1">
    <location>
        <begin position="10"/>
        <end position="365"/>
    </location>
</feature>
<dbReference type="Gene3D" id="3.40.710.10">
    <property type="entry name" value="DD-peptidase/beta-lactamase superfamily"/>
    <property type="match status" value="1"/>
</dbReference>
<proteinExistence type="predicted"/>
<dbReference type="HOGENOM" id="CLU_020027_11_2_5"/>
<name>S5YQ70_PARAH</name>
<dbReference type="RefSeq" id="WP_020949071.1">
    <property type="nucleotide sequence ID" value="NC_022041.1"/>
</dbReference>
<dbReference type="OrthoDB" id="5377981at2"/>
<protein>
    <submittedName>
        <fullName evidence="2">Beta-lactamase</fullName>
    </submittedName>
</protein>
<dbReference type="Pfam" id="PF00144">
    <property type="entry name" value="Beta-lactamase"/>
    <property type="match status" value="1"/>
</dbReference>
<evidence type="ECO:0000313" key="3">
    <source>
        <dbReference type="Proteomes" id="UP000015480"/>
    </source>
</evidence>
<dbReference type="InterPro" id="IPR001466">
    <property type="entry name" value="Beta-lactam-related"/>
</dbReference>
<organism evidence="2 3">
    <name type="scientific">Paracoccus aminophilus JCM 7686</name>
    <dbReference type="NCBI Taxonomy" id="1367847"/>
    <lineage>
        <taxon>Bacteria</taxon>
        <taxon>Pseudomonadati</taxon>
        <taxon>Pseudomonadota</taxon>
        <taxon>Alphaproteobacteria</taxon>
        <taxon>Rhodobacterales</taxon>
        <taxon>Paracoccaceae</taxon>
        <taxon>Paracoccus</taxon>
    </lineage>
</organism>
<dbReference type="PANTHER" id="PTHR43283">
    <property type="entry name" value="BETA-LACTAMASE-RELATED"/>
    <property type="match status" value="1"/>
</dbReference>
<dbReference type="STRING" id="1367847.JCM7686_0322"/>
<evidence type="ECO:0000313" key="2">
    <source>
        <dbReference type="EMBL" id="AGT07431.1"/>
    </source>
</evidence>
<dbReference type="eggNOG" id="COG1680">
    <property type="taxonomic scope" value="Bacteria"/>
</dbReference>
<dbReference type="AlphaFoldDB" id="S5YQ70"/>
<dbReference type="KEGG" id="pami:JCM7686_0322"/>
<gene>
    <name evidence="2" type="ORF">JCM7686_0322</name>
</gene>
<dbReference type="InterPro" id="IPR012338">
    <property type="entry name" value="Beta-lactam/transpept-like"/>
</dbReference>